<dbReference type="SUPFAM" id="SSF46785">
    <property type="entry name" value="Winged helix' DNA-binding domain"/>
    <property type="match status" value="2"/>
</dbReference>
<evidence type="ECO:0000256" key="2">
    <source>
        <dbReference type="ARBA" id="ARBA00022618"/>
    </source>
</evidence>
<feature type="region of interest" description="Disordered" evidence="5">
    <location>
        <begin position="189"/>
        <end position="241"/>
    </location>
</feature>
<dbReference type="InterPro" id="IPR005234">
    <property type="entry name" value="ScpB_csome_segregation"/>
</dbReference>
<evidence type="ECO:0000256" key="4">
    <source>
        <dbReference type="ARBA" id="ARBA00023306"/>
    </source>
</evidence>
<dbReference type="NCBIfam" id="NF033218">
    <property type="entry name" value="anchor_AmaP"/>
    <property type="match status" value="1"/>
</dbReference>
<sequence length="419" mass="44715">MNALRRILLALYSILLLAACGGLFALAWNQDKKLDIQVRSFNLQAFIVSSDTARIVFAVIVGAVALLGFLSLLAAVWRSGPARSRGVLSLRQEDGGTVEVSAQTLEALLRDALQALPEIRRAEPRVDVRAGAVDCHIDATIEGSVSIAAATKLMVDAVHAVLREQVGVTNVRRPAIRITYDELAARPAGFAPQRPAYPPASPPPGPAAPPAPSSRPPAASTSPSSLHLEPGTMADQRASRPPAAHELPWVLEALLFVADEPQPLGALARAAGVSEAAARRALAQLAADYQARGLRLIEDGQKYQLGAAPEYAPYIEQLLGGGPGQRLSRAALETLTIIAYRQPCTRAEIEAIRGVNSDRHVAILEQRGLIEQAGVGDGPGRPKLYRTTIRFLEHFGISSPKELPPLPEVPEEEVVQAEI</sequence>
<dbReference type="NCBIfam" id="TIGR00281">
    <property type="entry name" value="SMC-Scp complex subunit ScpB"/>
    <property type="match status" value="1"/>
</dbReference>
<reference evidence="7 8" key="1">
    <citation type="submission" date="2017-09" db="EMBL/GenBank/DDBJ databases">
        <title>Sequencing the genomes of two abundant thermophiles in Great Basin hot springs: Thermocrinis jamiesonii and novel Chloroflexi Thermoflexus hugenholtzii.</title>
        <authorList>
            <person name="Hedlund B."/>
        </authorList>
    </citation>
    <scope>NUCLEOTIDE SEQUENCE [LARGE SCALE GENOMIC DNA]</scope>
    <source>
        <strain evidence="7 8">G233</strain>
    </source>
</reference>
<dbReference type="PANTHER" id="PTHR34298">
    <property type="entry name" value="SEGREGATION AND CONDENSATION PROTEIN B"/>
    <property type="match status" value="1"/>
</dbReference>
<comment type="caution">
    <text evidence="7">The sequence shown here is derived from an EMBL/GenBank/DDBJ whole genome shotgun (WGS) entry which is preliminary data.</text>
</comment>
<keyword evidence="8" id="KW-1185">Reference proteome</keyword>
<dbReference type="Pfam" id="PF04079">
    <property type="entry name" value="SMC_ScpB"/>
    <property type="match status" value="1"/>
</dbReference>
<evidence type="ECO:0000256" key="6">
    <source>
        <dbReference type="SAM" id="Phobius"/>
    </source>
</evidence>
<dbReference type="PROSITE" id="PS51257">
    <property type="entry name" value="PROKAR_LIPOPROTEIN"/>
    <property type="match status" value="1"/>
</dbReference>
<keyword evidence="4" id="KW-0131">Cell cycle</keyword>
<dbReference type="InterPro" id="IPR036390">
    <property type="entry name" value="WH_DNA-bd_sf"/>
</dbReference>
<dbReference type="GO" id="GO:0051301">
    <property type="term" value="P:cell division"/>
    <property type="evidence" value="ECO:0007669"/>
    <property type="project" value="UniProtKB-KW"/>
</dbReference>
<evidence type="ECO:0000256" key="1">
    <source>
        <dbReference type="ARBA" id="ARBA00022490"/>
    </source>
</evidence>
<dbReference type="PANTHER" id="PTHR34298:SF2">
    <property type="entry name" value="SEGREGATION AND CONDENSATION PROTEIN B"/>
    <property type="match status" value="1"/>
</dbReference>
<dbReference type="Proteomes" id="UP000223071">
    <property type="component" value="Unassembled WGS sequence"/>
</dbReference>
<accession>A0A2A9HET4</accession>
<keyword evidence="2" id="KW-0132">Cell division</keyword>
<gene>
    <name evidence="7" type="ORF">A9A59_0724</name>
</gene>
<protein>
    <submittedName>
        <fullName evidence="7">Segregation and condensation protein B</fullName>
    </submittedName>
</protein>
<evidence type="ECO:0000256" key="3">
    <source>
        <dbReference type="ARBA" id="ARBA00022829"/>
    </source>
</evidence>
<evidence type="ECO:0000313" key="8">
    <source>
        <dbReference type="Proteomes" id="UP000223071"/>
    </source>
</evidence>
<keyword evidence="6" id="KW-0812">Transmembrane</keyword>
<dbReference type="InterPro" id="IPR036388">
    <property type="entry name" value="WH-like_DNA-bd_sf"/>
</dbReference>
<dbReference type="Gene3D" id="1.10.10.10">
    <property type="entry name" value="Winged helix-like DNA-binding domain superfamily/Winged helix DNA-binding domain"/>
    <property type="match status" value="2"/>
</dbReference>
<dbReference type="AlphaFoldDB" id="A0A2A9HET4"/>
<keyword evidence="3" id="KW-0159">Chromosome partition</keyword>
<keyword evidence="6" id="KW-0472">Membrane</keyword>
<dbReference type="RefSeq" id="WP_098502977.1">
    <property type="nucleotide sequence ID" value="NZ_PDJQ01000001.1"/>
</dbReference>
<feature type="transmembrane region" description="Helical" evidence="6">
    <location>
        <begin position="53"/>
        <end position="77"/>
    </location>
</feature>
<evidence type="ECO:0000256" key="5">
    <source>
        <dbReference type="SAM" id="MobiDB-lite"/>
    </source>
</evidence>
<evidence type="ECO:0000313" key="7">
    <source>
        <dbReference type="EMBL" id="PFG73525.1"/>
    </source>
</evidence>
<keyword evidence="1" id="KW-0963">Cytoplasm</keyword>
<name>A0A2A9HET4_TEPT2</name>
<dbReference type="GO" id="GO:0051304">
    <property type="term" value="P:chromosome separation"/>
    <property type="evidence" value="ECO:0007669"/>
    <property type="project" value="InterPro"/>
</dbReference>
<dbReference type="EMBL" id="PDJQ01000001">
    <property type="protein sequence ID" value="PFG73525.1"/>
    <property type="molecule type" value="Genomic_DNA"/>
</dbReference>
<proteinExistence type="predicted"/>
<feature type="compositionally biased region" description="Low complexity" evidence="5">
    <location>
        <begin position="216"/>
        <end position="225"/>
    </location>
</feature>
<feature type="compositionally biased region" description="Pro residues" evidence="5">
    <location>
        <begin position="195"/>
        <end position="215"/>
    </location>
</feature>
<organism evidence="7 8">
    <name type="scientific">Tepidiforma thermophila (strain KCTC 52669 / CGMCC 1.13589 / G233)</name>
    <dbReference type="NCBI Taxonomy" id="2761530"/>
    <lineage>
        <taxon>Bacteria</taxon>
        <taxon>Bacillati</taxon>
        <taxon>Chloroflexota</taxon>
        <taxon>Tepidiformia</taxon>
        <taxon>Tepidiformales</taxon>
        <taxon>Tepidiformaceae</taxon>
        <taxon>Tepidiforma</taxon>
    </lineage>
</organism>
<keyword evidence="6" id="KW-1133">Transmembrane helix</keyword>